<feature type="compositionally biased region" description="Basic and acidic residues" evidence="1">
    <location>
        <begin position="45"/>
        <end position="60"/>
    </location>
</feature>
<keyword evidence="5" id="KW-1185">Reference proteome</keyword>
<evidence type="ECO:0000256" key="1">
    <source>
        <dbReference type="SAM" id="MobiDB-lite"/>
    </source>
</evidence>
<feature type="compositionally biased region" description="Basic residues" evidence="1">
    <location>
        <begin position="29"/>
        <end position="44"/>
    </location>
</feature>
<dbReference type="Gene3D" id="3.20.20.80">
    <property type="entry name" value="Glycosidases"/>
    <property type="match status" value="1"/>
</dbReference>
<feature type="chain" id="PRO_5020441748" description="Asl1-like glycosyl hydrolase catalytic domain-containing protein" evidence="2">
    <location>
        <begin position="19"/>
        <end position="343"/>
    </location>
</feature>
<dbReference type="Pfam" id="PF11790">
    <property type="entry name" value="Glyco_hydro_cc"/>
    <property type="match status" value="1"/>
</dbReference>
<gene>
    <name evidence="4" type="ORF">E3P99_03953</name>
</gene>
<sequence>MHSKILLAALTLFSVTLAGSHDTVMADRRRHHVHKRCHKRQSHHHDHDHDHGHNDWHQDHNSGSSASSTSVATSTTASATSTSSSAAAATTTASSTSSSSKAGLAWPNGDANDISQWTNGKIGWYYTWSPWPVDSASGLDFYPQLWGQKQVSDWQQQKGKFAEWGTTHILGFNEPNESGQANMQPADAASLWNEQIAQYQGQYTLISPACTSRTGDSSSGTDGIKWLQEFQQNGASFDAVAVHIYETDYNKVIEYLQKVHDTFQLPVYLTEYACQNFSGGDQCSESEVWQMMQKTTSWMDSQEWMHGYAWFGAMEQMQGVNIMNQLLSSDAPTGLGSYYIQSA</sequence>
<evidence type="ECO:0000313" key="4">
    <source>
        <dbReference type="EMBL" id="TIA85587.1"/>
    </source>
</evidence>
<feature type="domain" description="Asl1-like glycosyl hydrolase catalytic" evidence="3">
    <location>
        <begin position="103"/>
        <end position="339"/>
    </location>
</feature>
<dbReference type="OrthoDB" id="5959761at2759"/>
<dbReference type="AlphaFoldDB" id="A0A4T0FBX9"/>
<keyword evidence="2" id="KW-0732">Signal</keyword>
<protein>
    <recommendedName>
        <fullName evidence="3">Asl1-like glycosyl hydrolase catalytic domain-containing protein</fullName>
    </recommendedName>
</protein>
<feature type="region of interest" description="Disordered" evidence="1">
    <location>
        <begin position="29"/>
        <end position="109"/>
    </location>
</feature>
<evidence type="ECO:0000313" key="5">
    <source>
        <dbReference type="Proteomes" id="UP000310189"/>
    </source>
</evidence>
<dbReference type="PANTHER" id="PTHR34154:SF3">
    <property type="entry name" value="ALKALI-SENSITIVE LINKAGE PROTEIN 1"/>
    <property type="match status" value="1"/>
</dbReference>
<comment type="caution">
    <text evidence="4">The sequence shown here is derived from an EMBL/GenBank/DDBJ whole genome shotgun (WGS) entry which is preliminary data.</text>
</comment>
<dbReference type="GO" id="GO:0071966">
    <property type="term" value="P:fungal-type cell wall polysaccharide metabolic process"/>
    <property type="evidence" value="ECO:0007669"/>
    <property type="project" value="TreeGrafter"/>
</dbReference>
<dbReference type="InterPro" id="IPR024655">
    <property type="entry name" value="Asl1_glyco_hydro_catalytic"/>
</dbReference>
<dbReference type="InterPro" id="IPR053183">
    <property type="entry name" value="ASL1"/>
</dbReference>
<dbReference type="SUPFAM" id="SSF51445">
    <property type="entry name" value="(Trans)glycosidases"/>
    <property type="match status" value="1"/>
</dbReference>
<dbReference type="PANTHER" id="PTHR34154">
    <property type="entry name" value="ALKALI-SENSITIVE LINKAGE PROTEIN 1"/>
    <property type="match status" value="1"/>
</dbReference>
<evidence type="ECO:0000256" key="2">
    <source>
        <dbReference type="SAM" id="SignalP"/>
    </source>
</evidence>
<accession>A0A4T0FBX9</accession>
<feature type="compositionally biased region" description="Low complexity" evidence="1">
    <location>
        <begin position="64"/>
        <end position="100"/>
    </location>
</feature>
<dbReference type="GO" id="GO:0009277">
    <property type="term" value="C:fungal-type cell wall"/>
    <property type="evidence" value="ECO:0007669"/>
    <property type="project" value="TreeGrafter"/>
</dbReference>
<dbReference type="InterPro" id="IPR017853">
    <property type="entry name" value="GH"/>
</dbReference>
<reference evidence="4 5" key="1">
    <citation type="submission" date="2019-03" db="EMBL/GenBank/DDBJ databases">
        <title>Sequencing 23 genomes of Wallemia ichthyophaga.</title>
        <authorList>
            <person name="Gostincar C."/>
        </authorList>
    </citation>
    <scope>NUCLEOTIDE SEQUENCE [LARGE SCALE GENOMIC DNA]</scope>
    <source>
        <strain evidence="4 5">EXF-5753</strain>
    </source>
</reference>
<name>A0A4T0FBX9_9BASI</name>
<dbReference type="EMBL" id="SPNW01000105">
    <property type="protein sequence ID" value="TIA85587.1"/>
    <property type="molecule type" value="Genomic_DNA"/>
</dbReference>
<proteinExistence type="predicted"/>
<evidence type="ECO:0000259" key="3">
    <source>
        <dbReference type="Pfam" id="PF11790"/>
    </source>
</evidence>
<feature type="signal peptide" evidence="2">
    <location>
        <begin position="1"/>
        <end position="18"/>
    </location>
</feature>
<organism evidence="4 5">
    <name type="scientific">Wallemia hederae</name>
    <dbReference type="NCBI Taxonomy" id="1540922"/>
    <lineage>
        <taxon>Eukaryota</taxon>
        <taxon>Fungi</taxon>
        <taxon>Dikarya</taxon>
        <taxon>Basidiomycota</taxon>
        <taxon>Wallemiomycotina</taxon>
        <taxon>Wallemiomycetes</taxon>
        <taxon>Wallemiales</taxon>
        <taxon>Wallemiaceae</taxon>
        <taxon>Wallemia</taxon>
    </lineage>
</organism>
<dbReference type="Proteomes" id="UP000310189">
    <property type="component" value="Unassembled WGS sequence"/>
</dbReference>